<dbReference type="EMBL" id="CM023486">
    <property type="protein sequence ID" value="KAH6928627.1"/>
    <property type="molecule type" value="Genomic_DNA"/>
</dbReference>
<evidence type="ECO:0000313" key="2">
    <source>
        <dbReference type="Proteomes" id="UP000821845"/>
    </source>
</evidence>
<dbReference type="Proteomes" id="UP000821845">
    <property type="component" value="Chromosome 6"/>
</dbReference>
<reference evidence="1" key="1">
    <citation type="submission" date="2020-05" db="EMBL/GenBank/DDBJ databases">
        <title>Large-scale comparative analyses of tick genomes elucidate their genetic diversity and vector capacities.</title>
        <authorList>
            <person name="Jia N."/>
            <person name="Wang J."/>
            <person name="Shi W."/>
            <person name="Du L."/>
            <person name="Sun Y."/>
            <person name="Zhan W."/>
            <person name="Jiang J."/>
            <person name="Wang Q."/>
            <person name="Zhang B."/>
            <person name="Ji P."/>
            <person name="Sakyi L.B."/>
            <person name="Cui X."/>
            <person name="Yuan T."/>
            <person name="Jiang B."/>
            <person name="Yang W."/>
            <person name="Lam T.T.-Y."/>
            <person name="Chang Q."/>
            <person name="Ding S."/>
            <person name="Wang X."/>
            <person name="Zhu J."/>
            <person name="Ruan X."/>
            <person name="Zhao L."/>
            <person name="Wei J."/>
            <person name="Que T."/>
            <person name="Du C."/>
            <person name="Cheng J."/>
            <person name="Dai P."/>
            <person name="Han X."/>
            <person name="Huang E."/>
            <person name="Gao Y."/>
            <person name="Liu J."/>
            <person name="Shao H."/>
            <person name="Ye R."/>
            <person name="Li L."/>
            <person name="Wei W."/>
            <person name="Wang X."/>
            <person name="Wang C."/>
            <person name="Yang T."/>
            <person name="Huo Q."/>
            <person name="Li W."/>
            <person name="Guo W."/>
            <person name="Chen H."/>
            <person name="Zhou L."/>
            <person name="Ni X."/>
            <person name="Tian J."/>
            <person name="Zhou Y."/>
            <person name="Sheng Y."/>
            <person name="Liu T."/>
            <person name="Pan Y."/>
            <person name="Xia L."/>
            <person name="Li J."/>
            <person name="Zhao F."/>
            <person name="Cao W."/>
        </authorList>
    </citation>
    <scope>NUCLEOTIDE SEQUENCE</scope>
    <source>
        <strain evidence="1">Hyas-2018</strain>
    </source>
</reference>
<evidence type="ECO:0000313" key="1">
    <source>
        <dbReference type="EMBL" id="KAH6928627.1"/>
    </source>
</evidence>
<accession>A0ACB7S606</accession>
<proteinExistence type="predicted"/>
<comment type="caution">
    <text evidence="1">The sequence shown here is derived from an EMBL/GenBank/DDBJ whole genome shotgun (WGS) entry which is preliminary data.</text>
</comment>
<protein>
    <submittedName>
        <fullName evidence="1">Uncharacterized protein</fullName>
    </submittedName>
</protein>
<sequence length="234" mass="26491">MPAETLKYRLKILENNGYHLVYPHGINLGDPSEYFSGSLREPLFHGCTFRVLFYAHEMSSDTEIKIALDGVDSSTEFISIHVSNTGKVVTSGKDKGGEFNVDFGVPDVREGDYYTLAIRYENGDFYRYNEYLLDAFALDVGSFGIFEVKYTGTDGMLTISFSVPNSIDKFTTFRKTPLKPEEDFLVYIRSAPTGWLVHTSFQSRAALVLRPTNYLRISPKFSSAVITRMYLVDN</sequence>
<organism evidence="1 2">
    <name type="scientific">Hyalomma asiaticum</name>
    <name type="common">Tick</name>
    <dbReference type="NCBI Taxonomy" id="266040"/>
    <lineage>
        <taxon>Eukaryota</taxon>
        <taxon>Metazoa</taxon>
        <taxon>Ecdysozoa</taxon>
        <taxon>Arthropoda</taxon>
        <taxon>Chelicerata</taxon>
        <taxon>Arachnida</taxon>
        <taxon>Acari</taxon>
        <taxon>Parasitiformes</taxon>
        <taxon>Ixodida</taxon>
        <taxon>Ixodoidea</taxon>
        <taxon>Ixodidae</taxon>
        <taxon>Hyalomminae</taxon>
        <taxon>Hyalomma</taxon>
    </lineage>
</organism>
<keyword evidence="2" id="KW-1185">Reference proteome</keyword>
<gene>
    <name evidence="1" type="ORF">HPB50_018009</name>
</gene>
<name>A0ACB7S606_HYAAI</name>